<comment type="similarity">
    <text evidence="1">Belongs to the membrane fusion protein (MFP) (TC 8.A.1) family.</text>
</comment>
<feature type="chain" id="PRO_5041742453" evidence="3">
    <location>
        <begin position="29"/>
        <end position="428"/>
    </location>
</feature>
<dbReference type="InterPro" id="IPR058792">
    <property type="entry name" value="Beta-barrel_RND_2"/>
</dbReference>
<organism evidence="6 7">
    <name type="scientific">Paenibacillus aurantius</name>
    <dbReference type="NCBI Taxonomy" id="2918900"/>
    <lineage>
        <taxon>Bacteria</taxon>
        <taxon>Bacillati</taxon>
        <taxon>Bacillota</taxon>
        <taxon>Bacilli</taxon>
        <taxon>Bacillales</taxon>
        <taxon>Paenibacillaceae</taxon>
        <taxon>Paenibacillus</taxon>
    </lineage>
</organism>
<feature type="domain" description="CusB-like beta-barrel" evidence="4">
    <location>
        <begin position="278"/>
        <end position="351"/>
    </location>
</feature>
<dbReference type="AlphaFoldDB" id="A0AA96REP2"/>
<keyword evidence="7" id="KW-1185">Reference proteome</keyword>
<feature type="signal peptide" evidence="3">
    <location>
        <begin position="1"/>
        <end position="28"/>
    </location>
</feature>
<sequence>MRQKRRKPYRIQAGGRAAGILILSFAFLSGCSGTTPSAESVASAEQVTVKTVKVIKASRQKLGDPVQRPADAAASAEFEIISRAGGTISQLTKKRGDRAVQGEVIALLTSGDSEAQRDRAKLAVKTAQDAISRAKDNAKKQWEAQKLEMSNSVVKLEQTIAELTRTYNKTRNDYDVGAATKEQLYQLELRLLNTRTDLEQLKQKQQALAEPASSFSELETALVNAQLSYQQVEKGMEDYKVKAPLTGIISDLTTLEPGMPVPQGAKLGHLQKVDPIKIKAQLSEKDVKLIGTKTELTYTVPGQTESKKGKISFLSKIMDPETRTYELNLEVPNPDMSLNPGMKLAVQLTEEQEQIGLAVPSYAVVNEGDNHYLFVMAGEAVEKRKVELGRVSEDNQEIVAGLKEGDAVVVSNPGQLKDKEKVQAAAAE</sequence>
<feature type="domain" description="YknX-like C-terminal permuted SH3-like" evidence="5">
    <location>
        <begin position="356"/>
        <end position="423"/>
    </location>
</feature>
<dbReference type="RefSeq" id="WP_315606448.1">
    <property type="nucleotide sequence ID" value="NZ_CP130318.1"/>
</dbReference>
<keyword evidence="3" id="KW-0732">Signal</keyword>
<evidence type="ECO:0000313" key="6">
    <source>
        <dbReference type="EMBL" id="WNQ12670.1"/>
    </source>
</evidence>
<gene>
    <name evidence="6" type="ORF">MJA45_06465</name>
</gene>
<evidence type="ECO:0000256" key="3">
    <source>
        <dbReference type="SAM" id="SignalP"/>
    </source>
</evidence>
<dbReference type="InterPro" id="IPR006143">
    <property type="entry name" value="RND_pump_MFP"/>
</dbReference>
<dbReference type="PANTHER" id="PTHR30469">
    <property type="entry name" value="MULTIDRUG RESISTANCE PROTEIN MDTA"/>
    <property type="match status" value="1"/>
</dbReference>
<proteinExistence type="inferred from homology"/>
<dbReference type="Gene3D" id="1.10.287.470">
    <property type="entry name" value="Helix hairpin bin"/>
    <property type="match status" value="1"/>
</dbReference>
<dbReference type="PROSITE" id="PS51257">
    <property type="entry name" value="PROKAR_LIPOPROTEIN"/>
    <property type="match status" value="1"/>
</dbReference>
<dbReference type="SUPFAM" id="SSF111369">
    <property type="entry name" value="HlyD-like secretion proteins"/>
    <property type="match status" value="1"/>
</dbReference>
<accession>A0AA96REP2</accession>
<dbReference type="Pfam" id="PF25954">
    <property type="entry name" value="Beta-barrel_RND_2"/>
    <property type="match status" value="1"/>
</dbReference>
<feature type="coiled-coil region" evidence="2">
    <location>
        <begin position="117"/>
        <end position="204"/>
    </location>
</feature>
<protein>
    <submittedName>
        <fullName evidence="6">Efflux RND transporter periplasmic adaptor subunit</fullName>
    </submittedName>
</protein>
<dbReference type="Pfam" id="PF25989">
    <property type="entry name" value="YknX_C"/>
    <property type="match status" value="1"/>
</dbReference>
<dbReference type="InterPro" id="IPR058637">
    <property type="entry name" value="YknX-like_C"/>
</dbReference>
<dbReference type="Proteomes" id="UP001305702">
    <property type="component" value="Chromosome"/>
</dbReference>
<dbReference type="GO" id="GO:1990281">
    <property type="term" value="C:efflux pump complex"/>
    <property type="evidence" value="ECO:0007669"/>
    <property type="project" value="TreeGrafter"/>
</dbReference>
<dbReference type="Gene3D" id="2.40.30.170">
    <property type="match status" value="1"/>
</dbReference>
<reference evidence="6 7" key="1">
    <citation type="submission" date="2022-02" db="EMBL/GenBank/DDBJ databases">
        <title>Paenibacillus sp. MBLB1776 Whole Genome Shotgun Sequencing.</title>
        <authorList>
            <person name="Hwang C.Y."/>
            <person name="Cho E.-S."/>
            <person name="Seo M.-J."/>
        </authorList>
    </citation>
    <scope>NUCLEOTIDE SEQUENCE [LARGE SCALE GENOMIC DNA]</scope>
    <source>
        <strain evidence="6 7">MBLB1776</strain>
    </source>
</reference>
<evidence type="ECO:0000256" key="1">
    <source>
        <dbReference type="ARBA" id="ARBA00009477"/>
    </source>
</evidence>
<evidence type="ECO:0000259" key="5">
    <source>
        <dbReference type="Pfam" id="PF25989"/>
    </source>
</evidence>
<evidence type="ECO:0000259" key="4">
    <source>
        <dbReference type="Pfam" id="PF25954"/>
    </source>
</evidence>
<keyword evidence="2" id="KW-0175">Coiled coil</keyword>
<dbReference type="NCBIfam" id="TIGR01730">
    <property type="entry name" value="RND_mfp"/>
    <property type="match status" value="1"/>
</dbReference>
<dbReference type="Gene3D" id="2.40.420.20">
    <property type="match status" value="1"/>
</dbReference>
<dbReference type="GO" id="GO:0015562">
    <property type="term" value="F:efflux transmembrane transporter activity"/>
    <property type="evidence" value="ECO:0007669"/>
    <property type="project" value="TreeGrafter"/>
</dbReference>
<dbReference type="Gene3D" id="2.40.50.100">
    <property type="match status" value="1"/>
</dbReference>
<evidence type="ECO:0000313" key="7">
    <source>
        <dbReference type="Proteomes" id="UP001305702"/>
    </source>
</evidence>
<name>A0AA96REP2_9BACL</name>
<evidence type="ECO:0000256" key="2">
    <source>
        <dbReference type="SAM" id="Coils"/>
    </source>
</evidence>
<dbReference type="EMBL" id="CP130318">
    <property type="protein sequence ID" value="WNQ12670.1"/>
    <property type="molecule type" value="Genomic_DNA"/>
</dbReference>
<dbReference type="KEGG" id="paun:MJA45_06465"/>